<accession>A0ACB8ZYJ3</accession>
<dbReference type="EMBL" id="CM042055">
    <property type="protein sequence ID" value="KAI3702784.1"/>
    <property type="molecule type" value="Genomic_DNA"/>
</dbReference>
<proteinExistence type="predicted"/>
<gene>
    <name evidence="1" type="ORF">L6452_28536</name>
</gene>
<comment type="caution">
    <text evidence="1">The sequence shown here is derived from an EMBL/GenBank/DDBJ whole genome shotgun (WGS) entry which is preliminary data.</text>
</comment>
<dbReference type="Proteomes" id="UP001055879">
    <property type="component" value="Linkage Group LG09"/>
</dbReference>
<reference evidence="1 2" key="2">
    <citation type="journal article" date="2022" name="Mol. Ecol. Resour.">
        <title>The genomes of chicory, endive, great burdock and yacon provide insights into Asteraceae paleo-polyploidization history and plant inulin production.</title>
        <authorList>
            <person name="Fan W."/>
            <person name="Wang S."/>
            <person name="Wang H."/>
            <person name="Wang A."/>
            <person name="Jiang F."/>
            <person name="Liu H."/>
            <person name="Zhao H."/>
            <person name="Xu D."/>
            <person name="Zhang Y."/>
        </authorList>
    </citation>
    <scope>NUCLEOTIDE SEQUENCE [LARGE SCALE GENOMIC DNA]</scope>
    <source>
        <strain evidence="2">cv. Niubang</strain>
    </source>
</reference>
<reference evidence="2" key="1">
    <citation type="journal article" date="2022" name="Mol. Ecol. Resour.">
        <title>The genomes of chicory, endive, great burdock and yacon provide insights into Asteraceae palaeo-polyploidization history and plant inulin production.</title>
        <authorList>
            <person name="Fan W."/>
            <person name="Wang S."/>
            <person name="Wang H."/>
            <person name="Wang A."/>
            <person name="Jiang F."/>
            <person name="Liu H."/>
            <person name="Zhao H."/>
            <person name="Xu D."/>
            <person name="Zhang Y."/>
        </authorList>
    </citation>
    <scope>NUCLEOTIDE SEQUENCE [LARGE SCALE GENOMIC DNA]</scope>
    <source>
        <strain evidence="2">cv. Niubang</strain>
    </source>
</reference>
<evidence type="ECO:0000313" key="2">
    <source>
        <dbReference type="Proteomes" id="UP001055879"/>
    </source>
</evidence>
<organism evidence="1 2">
    <name type="scientific">Arctium lappa</name>
    <name type="common">Greater burdock</name>
    <name type="synonym">Lappa major</name>
    <dbReference type="NCBI Taxonomy" id="4217"/>
    <lineage>
        <taxon>Eukaryota</taxon>
        <taxon>Viridiplantae</taxon>
        <taxon>Streptophyta</taxon>
        <taxon>Embryophyta</taxon>
        <taxon>Tracheophyta</taxon>
        <taxon>Spermatophyta</taxon>
        <taxon>Magnoliopsida</taxon>
        <taxon>eudicotyledons</taxon>
        <taxon>Gunneridae</taxon>
        <taxon>Pentapetalae</taxon>
        <taxon>asterids</taxon>
        <taxon>campanulids</taxon>
        <taxon>Asterales</taxon>
        <taxon>Asteraceae</taxon>
        <taxon>Carduoideae</taxon>
        <taxon>Cardueae</taxon>
        <taxon>Arctiinae</taxon>
        <taxon>Arctium</taxon>
    </lineage>
</organism>
<name>A0ACB8ZYJ3_ARCLA</name>
<evidence type="ECO:0000313" key="1">
    <source>
        <dbReference type="EMBL" id="KAI3702784.1"/>
    </source>
</evidence>
<protein>
    <submittedName>
        <fullName evidence="1">Uncharacterized protein</fullName>
    </submittedName>
</protein>
<sequence>MCDCIIVFETCCARNIFMIVFVYNSMGSLNIGCSFILELFPPFDYNLQITKLSISGLEVFFANDIPGDRLMLLDICNKLRLKTMLDRCSIDETA</sequence>
<keyword evidence="2" id="KW-1185">Reference proteome</keyword>